<name>A0A7G7BW95_9ACTN</name>
<evidence type="ECO:0000256" key="1">
    <source>
        <dbReference type="ARBA" id="ARBA00023015"/>
    </source>
</evidence>
<accession>A0A7G7BW95</accession>
<dbReference type="InterPro" id="IPR036388">
    <property type="entry name" value="WH-like_DNA-bd_sf"/>
</dbReference>
<keyword evidence="2" id="KW-0238">DNA-binding</keyword>
<dbReference type="EMBL" id="CP045703">
    <property type="protein sequence ID" value="QNE79610.1"/>
    <property type="molecule type" value="Genomic_DNA"/>
</dbReference>
<evidence type="ECO:0000259" key="4">
    <source>
        <dbReference type="PROSITE" id="PS51118"/>
    </source>
</evidence>
<dbReference type="Pfam" id="PF01638">
    <property type="entry name" value="HxlR"/>
    <property type="match status" value="1"/>
</dbReference>
<feature type="domain" description="HTH hxlR-type" evidence="4">
    <location>
        <begin position="11"/>
        <end position="108"/>
    </location>
</feature>
<dbReference type="PANTHER" id="PTHR33204">
    <property type="entry name" value="TRANSCRIPTIONAL REGULATOR, MARR FAMILY"/>
    <property type="match status" value="1"/>
</dbReference>
<protein>
    <submittedName>
        <fullName evidence="5">Transcriptional regulator</fullName>
    </submittedName>
</protein>
<dbReference type="KEGG" id="sfiy:F0344_34685"/>
<organism evidence="5 6">
    <name type="scientific">Streptomyces finlayi</name>
    <dbReference type="NCBI Taxonomy" id="67296"/>
    <lineage>
        <taxon>Bacteria</taxon>
        <taxon>Bacillati</taxon>
        <taxon>Actinomycetota</taxon>
        <taxon>Actinomycetes</taxon>
        <taxon>Kitasatosporales</taxon>
        <taxon>Streptomycetaceae</taxon>
        <taxon>Streptomyces</taxon>
    </lineage>
</organism>
<keyword evidence="6" id="KW-1185">Reference proteome</keyword>
<keyword evidence="1" id="KW-0805">Transcription regulation</keyword>
<dbReference type="AlphaFoldDB" id="A0A7G7BW95"/>
<evidence type="ECO:0000256" key="3">
    <source>
        <dbReference type="ARBA" id="ARBA00023163"/>
    </source>
</evidence>
<sequence>MLPRTYEGQDCSLARSLEVIGERWNLLIVRSALLGAGRYDEFLRQMPISRNVLADRLGRLVELGVMRRVVYQEKPVRHEYPLTPMGRELTVAVVALMQWGDRNLPAELGPPRQARHVGCDGDVRVRLGCSSCGRDIHEEEVAVRRAR</sequence>
<dbReference type="RefSeq" id="WP_185303096.1">
    <property type="nucleotide sequence ID" value="NZ_CP045703.1"/>
</dbReference>
<proteinExistence type="predicted"/>
<dbReference type="SUPFAM" id="SSF46785">
    <property type="entry name" value="Winged helix' DNA-binding domain"/>
    <property type="match status" value="1"/>
</dbReference>
<geneLocation type="plasmid" evidence="5 6">
    <name>unnamed1</name>
</geneLocation>
<gene>
    <name evidence="5" type="ORF">F0344_34685</name>
</gene>
<dbReference type="InterPro" id="IPR036390">
    <property type="entry name" value="WH_DNA-bd_sf"/>
</dbReference>
<dbReference type="PANTHER" id="PTHR33204:SF18">
    <property type="entry name" value="TRANSCRIPTIONAL REGULATORY PROTEIN"/>
    <property type="match status" value="1"/>
</dbReference>
<reference evidence="6" key="1">
    <citation type="submission" date="2019-10" db="EMBL/GenBank/DDBJ databases">
        <title>Antimicrobial potential of Antarctic Bacteria.</title>
        <authorList>
            <person name="Benaud N."/>
            <person name="Edwards R.J."/>
            <person name="Ferrari B.C."/>
        </authorList>
    </citation>
    <scope>NUCLEOTIDE SEQUENCE [LARGE SCALE GENOMIC DNA]</scope>
    <source>
        <strain evidence="6">NBSH44</strain>
        <plasmid evidence="6">unnamed1</plasmid>
    </source>
</reference>
<keyword evidence="5" id="KW-0614">Plasmid</keyword>
<dbReference type="GO" id="GO:0003677">
    <property type="term" value="F:DNA binding"/>
    <property type="evidence" value="ECO:0007669"/>
    <property type="project" value="UniProtKB-KW"/>
</dbReference>
<dbReference type="Proteomes" id="UP000515307">
    <property type="component" value="Plasmid unnamed1"/>
</dbReference>
<dbReference type="InterPro" id="IPR002577">
    <property type="entry name" value="HTH_HxlR"/>
</dbReference>
<evidence type="ECO:0000313" key="6">
    <source>
        <dbReference type="Proteomes" id="UP000515307"/>
    </source>
</evidence>
<evidence type="ECO:0000313" key="5">
    <source>
        <dbReference type="EMBL" id="QNE79610.1"/>
    </source>
</evidence>
<dbReference type="PROSITE" id="PS51118">
    <property type="entry name" value="HTH_HXLR"/>
    <property type="match status" value="1"/>
</dbReference>
<evidence type="ECO:0000256" key="2">
    <source>
        <dbReference type="ARBA" id="ARBA00023125"/>
    </source>
</evidence>
<keyword evidence="3" id="KW-0804">Transcription</keyword>
<dbReference type="Gene3D" id="1.10.10.10">
    <property type="entry name" value="Winged helix-like DNA-binding domain superfamily/Winged helix DNA-binding domain"/>
    <property type="match status" value="1"/>
</dbReference>